<dbReference type="Proteomes" id="UP000250043">
    <property type="component" value="Unassembled WGS sequence"/>
</dbReference>
<proteinExistence type="predicted"/>
<feature type="non-terminal residue" evidence="2">
    <location>
        <position position="276"/>
    </location>
</feature>
<dbReference type="EMBL" id="KV722421">
    <property type="protein sequence ID" value="OCH89661.1"/>
    <property type="molecule type" value="Genomic_DNA"/>
</dbReference>
<evidence type="ECO:0000313" key="3">
    <source>
        <dbReference type="Proteomes" id="UP000250043"/>
    </source>
</evidence>
<organism evidence="2 3">
    <name type="scientific">Obba rivulosa</name>
    <dbReference type="NCBI Taxonomy" id="1052685"/>
    <lineage>
        <taxon>Eukaryota</taxon>
        <taxon>Fungi</taxon>
        <taxon>Dikarya</taxon>
        <taxon>Basidiomycota</taxon>
        <taxon>Agaricomycotina</taxon>
        <taxon>Agaricomycetes</taxon>
        <taxon>Polyporales</taxon>
        <taxon>Gelatoporiaceae</taxon>
        <taxon>Obba</taxon>
    </lineage>
</organism>
<name>A0A8E2AS88_9APHY</name>
<reference evidence="2 3" key="1">
    <citation type="submission" date="2016-07" db="EMBL/GenBank/DDBJ databases">
        <title>Draft genome of the white-rot fungus Obba rivulosa 3A-2.</title>
        <authorList>
            <consortium name="DOE Joint Genome Institute"/>
            <person name="Miettinen O."/>
            <person name="Riley R."/>
            <person name="Acob R."/>
            <person name="Barry K."/>
            <person name="Cullen D."/>
            <person name="De Vries R."/>
            <person name="Hainaut M."/>
            <person name="Hatakka A."/>
            <person name="Henrissat B."/>
            <person name="Hilden K."/>
            <person name="Kuo R."/>
            <person name="Labutti K."/>
            <person name="Lipzen A."/>
            <person name="Makela M.R."/>
            <person name="Sandor L."/>
            <person name="Spatafora J.W."/>
            <person name="Grigoriev I.V."/>
            <person name="Hibbett D.S."/>
        </authorList>
    </citation>
    <scope>NUCLEOTIDE SEQUENCE [LARGE SCALE GENOMIC DNA]</scope>
    <source>
        <strain evidence="2 3">3A-2</strain>
    </source>
</reference>
<feature type="region of interest" description="Disordered" evidence="1">
    <location>
        <begin position="60"/>
        <end position="100"/>
    </location>
</feature>
<evidence type="ECO:0000256" key="1">
    <source>
        <dbReference type="SAM" id="MobiDB-lite"/>
    </source>
</evidence>
<accession>A0A8E2AS88</accession>
<evidence type="ECO:0000313" key="2">
    <source>
        <dbReference type="EMBL" id="OCH89661.1"/>
    </source>
</evidence>
<keyword evidence="3" id="KW-1185">Reference proteome</keyword>
<sequence>LQVDPNLAQCPDYAAPEFLELREIIKGARGFNENQALQFLVTQWTVKNDADKVAWAAQRLQPAAEQQQGGGEGKPEAANPQEEDPERSEGTPDLSEEDDNDFELGVMVPDSTPTMPCPFALERLGKKQYIELWYFTPEGRREEQTVADRPAAEEAFTLVHDGKGVELRKASSLSASKKAIKDEFLSWDQFTKATGVFLDLLPDAGWKKRTREAFTMFFYRIEKHTLREEPYGEVILLAYQARVRREWHRALAAKAAFDISVINEKRLQGIQTEVLN</sequence>
<dbReference type="AlphaFoldDB" id="A0A8E2AS88"/>
<gene>
    <name evidence="2" type="ORF">OBBRIDRAFT_715766</name>
</gene>
<feature type="non-terminal residue" evidence="2">
    <location>
        <position position="1"/>
    </location>
</feature>
<dbReference type="OrthoDB" id="2672960at2759"/>
<protein>
    <submittedName>
        <fullName evidence="2">Uncharacterized protein</fullName>
    </submittedName>
</protein>